<sequence length="97" mass="11040">MNPFSRVRLRGSRLVSTGIALLLMQSTSVHRQGTWELLAHRAQIYHLSDVERRTVGLKAPSNSHRFKFRHSKLEPSGHFSSSKACGFSITLTQSYWV</sequence>
<dbReference type="EMBL" id="ML208920">
    <property type="protein sequence ID" value="TFK59668.1"/>
    <property type="molecule type" value="Genomic_DNA"/>
</dbReference>
<name>A0ACD3A1Z4_9AGAR</name>
<gene>
    <name evidence="1" type="ORF">BDN72DRAFT_588988</name>
</gene>
<accession>A0ACD3A1Z4</accession>
<proteinExistence type="predicted"/>
<dbReference type="Proteomes" id="UP000308600">
    <property type="component" value="Unassembled WGS sequence"/>
</dbReference>
<protein>
    <submittedName>
        <fullName evidence="1">Uncharacterized protein</fullName>
    </submittedName>
</protein>
<keyword evidence="2" id="KW-1185">Reference proteome</keyword>
<organism evidence="1 2">
    <name type="scientific">Pluteus cervinus</name>
    <dbReference type="NCBI Taxonomy" id="181527"/>
    <lineage>
        <taxon>Eukaryota</taxon>
        <taxon>Fungi</taxon>
        <taxon>Dikarya</taxon>
        <taxon>Basidiomycota</taxon>
        <taxon>Agaricomycotina</taxon>
        <taxon>Agaricomycetes</taxon>
        <taxon>Agaricomycetidae</taxon>
        <taxon>Agaricales</taxon>
        <taxon>Pluteineae</taxon>
        <taxon>Pluteaceae</taxon>
        <taxon>Pluteus</taxon>
    </lineage>
</organism>
<evidence type="ECO:0000313" key="1">
    <source>
        <dbReference type="EMBL" id="TFK59668.1"/>
    </source>
</evidence>
<evidence type="ECO:0000313" key="2">
    <source>
        <dbReference type="Proteomes" id="UP000308600"/>
    </source>
</evidence>
<reference evidence="1 2" key="1">
    <citation type="journal article" date="2019" name="Nat. Ecol. Evol.">
        <title>Megaphylogeny resolves global patterns of mushroom evolution.</title>
        <authorList>
            <person name="Varga T."/>
            <person name="Krizsan K."/>
            <person name="Foldi C."/>
            <person name="Dima B."/>
            <person name="Sanchez-Garcia M."/>
            <person name="Sanchez-Ramirez S."/>
            <person name="Szollosi G.J."/>
            <person name="Szarkandi J.G."/>
            <person name="Papp V."/>
            <person name="Albert L."/>
            <person name="Andreopoulos W."/>
            <person name="Angelini C."/>
            <person name="Antonin V."/>
            <person name="Barry K.W."/>
            <person name="Bougher N.L."/>
            <person name="Buchanan P."/>
            <person name="Buyck B."/>
            <person name="Bense V."/>
            <person name="Catcheside P."/>
            <person name="Chovatia M."/>
            <person name="Cooper J."/>
            <person name="Damon W."/>
            <person name="Desjardin D."/>
            <person name="Finy P."/>
            <person name="Geml J."/>
            <person name="Haridas S."/>
            <person name="Hughes K."/>
            <person name="Justo A."/>
            <person name="Karasinski D."/>
            <person name="Kautmanova I."/>
            <person name="Kiss B."/>
            <person name="Kocsube S."/>
            <person name="Kotiranta H."/>
            <person name="LaButti K.M."/>
            <person name="Lechner B.E."/>
            <person name="Liimatainen K."/>
            <person name="Lipzen A."/>
            <person name="Lukacs Z."/>
            <person name="Mihaltcheva S."/>
            <person name="Morgado L.N."/>
            <person name="Niskanen T."/>
            <person name="Noordeloos M.E."/>
            <person name="Ohm R.A."/>
            <person name="Ortiz-Santana B."/>
            <person name="Ovrebo C."/>
            <person name="Racz N."/>
            <person name="Riley R."/>
            <person name="Savchenko A."/>
            <person name="Shiryaev A."/>
            <person name="Soop K."/>
            <person name="Spirin V."/>
            <person name="Szebenyi C."/>
            <person name="Tomsovsky M."/>
            <person name="Tulloss R.E."/>
            <person name="Uehling J."/>
            <person name="Grigoriev I.V."/>
            <person name="Vagvolgyi C."/>
            <person name="Papp T."/>
            <person name="Martin F.M."/>
            <person name="Miettinen O."/>
            <person name="Hibbett D.S."/>
            <person name="Nagy L.G."/>
        </authorList>
    </citation>
    <scope>NUCLEOTIDE SEQUENCE [LARGE SCALE GENOMIC DNA]</scope>
    <source>
        <strain evidence="1 2">NL-1719</strain>
    </source>
</reference>